<dbReference type="PANTHER" id="PTHR45626">
    <property type="entry name" value="TRANSCRIPTION TERMINATION FACTOR 2-RELATED"/>
    <property type="match status" value="1"/>
</dbReference>
<feature type="compositionally biased region" description="Basic residues" evidence="4">
    <location>
        <begin position="240"/>
        <end position="264"/>
    </location>
</feature>
<dbReference type="EMBL" id="JAIWOZ010000005">
    <property type="protein sequence ID" value="KAH6605395.1"/>
    <property type="molecule type" value="Genomic_DNA"/>
</dbReference>
<dbReference type="InterPro" id="IPR038718">
    <property type="entry name" value="SNF2-like_sf"/>
</dbReference>
<evidence type="ECO:0000259" key="5">
    <source>
        <dbReference type="Pfam" id="PF00176"/>
    </source>
</evidence>
<dbReference type="OrthoDB" id="448448at2759"/>
<proteinExistence type="predicted"/>
<dbReference type="InterPro" id="IPR000330">
    <property type="entry name" value="SNF2_N"/>
</dbReference>
<feature type="region of interest" description="Disordered" evidence="4">
    <location>
        <begin position="30"/>
        <end position="115"/>
    </location>
</feature>
<evidence type="ECO:0000256" key="1">
    <source>
        <dbReference type="ARBA" id="ARBA00022741"/>
    </source>
</evidence>
<dbReference type="GO" id="GO:0005634">
    <property type="term" value="C:nucleus"/>
    <property type="evidence" value="ECO:0007669"/>
    <property type="project" value="TreeGrafter"/>
</dbReference>
<dbReference type="AlphaFoldDB" id="A0A9P8QHL8"/>
<dbReference type="Gene3D" id="3.40.50.10810">
    <property type="entry name" value="Tandem AAA-ATPase domain"/>
    <property type="match status" value="1"/>
</dbReference>
<dbReference type="Proteomes" id="UP000827724">
    <property type="component" value="Unassembled WGS sequence"/>
</dbReference>
<dbReference type="InterPro" id="IPR027417">
    <property type="entry name" value="P-loop_NTPase"/>
</dbReference>
<evidence type="ECO:0000256" key="4">
    <source>
        <dbReference type="SAM" id="MobiDB-lite"/>
    </source>
</evidence>
<dbReference type="SUPFAM" id="SSF52540">
    <property type="entry name" value="P-loop containing nucleoside triphosphate hydrolases"/>
    <property type="match status" value="1"/>
</dbReference>
<organism evidence="6 7">
    <name type="scientific">Trichoderma cornu-damae</name>
    <dbReference type="NCBI Taxonomy" id="654480"/>
    <lineage>
        <taxon>Eukaryota</taxon>
        <taxon>Fungi</taxon>
        <taxon>Dikarya</taxon>
        <taxon>Ascomycota</taxon>
        <taxon>Pezizomycotina</taxon>
        <taxon>Sordariomycetes</taxon>
        <taxon>Hypocreomycetidae</taxon>
        <taxon>Hypocreales</taxon>
        <taxon>Hypocreaceae</taxon>
        <taxon>Trichoderma</taxon>
    </lineage>
</organism>
<evidence type="ECO:0000256" key="3">
    <source>
        <dbReference type="ARBA" id="ARBA00022840"/>
    </source>
</evidence>
<keyword evidence="7" id="KW-1185">Reference proteome</keyword>
<comment type="caution">
    <text evidence="6">The sequence shown here is derived from an EMBL/GenBank/DDBJ whole genome shotgun (WGS) entry which is preliminary data.</text>
</comment>
<reference evidence="6" key="1">
    <citation type="submission" date="2021-08" db="EMBL/GenBank/DDBJ databases">
        <title>Chromosome-Level Trichoderma cornu-damae using Hi-C Data.</title>
        <authorList>
            <person name="Kim C.S."/>
        </authorList>
    </citation>
    <scope>NUCLEOTIDE SEQUENCE</scope>
    <source>
        <strain evidence="6">KA19-0412C</strain>
    </source>
</reference>
<feature type="region of interest" description="Disordered" evidence="4">
    <location>
        <begin position="145"/>
        <end position="288"/>
    </location>
</feature>
<dbReference type="Pfam" id="PF00176">
    <property type="entry name" value="SNF2-rel_dom"/>
    <property type="match status" value="1"/>
</dbReference>
<dbReference type="InterPro" id="IPR050628">
    <property type="entry name" value="SNF2_RAD54_helicase_TF"/>
</dbReference>
<dbReference type="GO" id="GO:0006281">
    <property type="term" value="P:DNA repair"/>
    <property type="evidence" value="ECO:0007669"/>
    <property type="project" value="TreeGrafter"/>
</dbReference>
<name>A0A9P8QHL8_9HYPO</name>
<sequence>MSPSSPPSSPERRYRCDEESAADILKLQMVQSSGSKSTTSPSGGILELLVGKHSQEMGSAQSGDRKHGESENTAAENVKDDDQSSVHPNAAVNQSSPEETFSMEDGPVEKSNELDKIVTTEGIKAEETCKIGRHDGLYEVAQQNNTVSPALRSPIKHDRADSQKMQIAIRSAPQLHSQEEQESAKNEKRCQDGILETAAGTTSCINNGDSSQSIAPADDAGATEKASRKGGTGNKSSSEKKRKRKHSGKRSKSRNRSRSSKRSKIPQTASPEHQQGDAEITEHDDESPNKFNIAQTKAKIPKGCSVSHENTQKEELKEGTKLFESKKFRKMMVSSLHNHQIPVTSWMVKRERDSQRLTCGGIVADEMGLGKTVVSLACIAANTLKKKDRNKSSQATLVVVPNAKVANQWISEAKKHWHEDASAFVTIYSTDGRGIQQFEKQWIV</sequence>
<dbReference type="GO" id="GO:0005524">
    <property type="term" value="F:ATP binding"/>
    <property type="evidence" value="ECO:0007669"/>
    <property type="project" value="UniProtKB-KW"/>
</dbReference>
<evidence type="ECO:0000313" key="6">
    <source>
        <dbReference type="EMBL" id="KAH6605395.1"/>
    </source>
</evidence>
<evidence type="ECO:0000256" key="2">
    <source>
        <dbReference type="ARBA" id="ARBA00022801"/>
    </source>
</evidence>
<protein>
    <recommendedName>
        <fullName evidence="5">SNF2 N-terminal domain-containing protein</fullName>
    </recommendedName>
</protein>
<evidence type="ECO:0000313" key="7">
    <source>
        <dbReference type="Proteomes" id="UP000827724"/>
    </source>
</evidence>
<keyword evidence="3" id="KW-0067">ATP-binding</keyword>
<feature type="compositionally biased region" description="Polar residues" evidence="4">
    <location>
        <begin position="85"/>
        <end position="99"/>
    </location>
</feature>
<dbReference type="GO" id="GO:0008094">
    <property type="term" value="F:ATP-dependent activity, acting on DNA"/>
    <property type="evidence" value="ECO:0007669"/>
    <property type="project" value="TreeGrafter"/>
</dbReference>
<keyword evidence="2" id="KW-0378">Hydrolase</keyword>
<keyword evidence="1" id="KW-0547">Nucleotide-binding</keyword>
<feature type="domain" description="SNF2 N-terminal" evidence="5">
    <location>
        <begin position="339"/>
        <end position="430"/>
    </location>
</feature>
<gene>
    <name evidence="6" type="ORF">Trco_007102</name>
</gene>
<feature type="compositionally biased region" description="Basic and acidic residues" evidence="4">
    <location>
        <begin position="177"/>
        <end position="191"/>
    </location>
</feature>
<feature type="compositionally biased region" description="Low complexity" evidence="4">
    <location>
        <begin position="32"/>
        <end position="44"/>
    </location>
</feature>
<feature type="compositionally biased region" description="Polar residues" evidence="4">
    <location>
        <begin position="199"/>
        <end position="214"/>
    </location>
</feature>
<accession>A0A9P8QHL8</accession>
<dbReference type="GO" id="GO:0016787">
    <property type="term" value="F:hydrolase activity"/>
    <property type="evidence" value="ECO:0007669"/>
    <property type="project" value="UniProtKB-KW"/>
</dbReference>